<dbReference type="Proteomes" id="UP000007305">
    <property type="component" value="Chromosome 6"/>
</dbReference>
<organism evidence="1 2">
    <name type="scientific">Zea mays</name>
    <name type="common">Maize</name>
    <dbReference type="NCBI Taxonomy" id="4577"/>
    <lineage>
        <taxon>Eukaryota</taxon>
        <taxon>Viridiplantae</taxon>
        <taxon>Streptophyta</taxon>
        <taxon>Embryophyta</taxon>
        <taxon>Tracheophyta</taxon>
        <taxon>Spermatophyta</taxon>
        <taxon>Magnoliopsida</taxon>
        <taxon>Liliopsida</taxon>
        <taxon>Poales</taxon>
        <taxon>Poaceae</taxon>
        <taxon>PACMAD clade</taxon>
        <taxon>Panicoideae</taxon>
        <taxon>Andropogonodae</taxon>
        <taxon>Andropogoneae</taxon>
        <taxon>Tripsacinae</taxon>
        <taxon>Zea</taxon>
    </lineage>
</organism>
<evidence type="ECO:0008006" key="3">
    <source>
        <dbReference type="Google" id="ProtNLM"/>
    </source>
</evidence>
<dbReference type="Gramene" id="Zm00001eb264280_T001">
    <property type="protein sequence ID" value="Zm00001eb264280_P001"/>
    <property type="gene ID" value="Zm00001eb264280"/>
</dbReference>
<evidence type="ECO:0000313" key="2">
    <source>
        <dbReference type="Proteomes" id="UP000007305"/>
    </source>
</evidence>
<dbReference type="EnsemblPlants" id="Zm00001eb264280_T001">
    <property type="protein sequence ID" value="Zm00001eb264280_P001"/>
    <property type="gene ID" value="Zm00001eb264280"/>
</dbReference>
<name>A0A804PR95_MAIZE</name>
<reference evidence="1" key="2">
    <citation type="submission" date="2019-07" db="EMBL/GenBank/DDBJ databases">
        <authorList>
            <person name="Seetharam A."/>
            <person name="Woodhouse M."/>
            <person name="Cannon E."/>
        </authorList>
    </citation>
    <scope>NUCLEOTIDE SEQUENCE [LARGE SCALE GENOMIC DNA]</scope>
    <source>
        <strain evidence="1">cv. B73</strain>
    </source>
</reference>
<dbReference type="InParanoid" id="A0A804PR95"/>
<accession>A0A804PR95</accession>
<reference evidence="1" key="3">
    <citation type="submission" date="2021-05" db="UniProtKB">
        <authorList>
            <consortium name="EnsemblPlants"/>
        </authorList>
    </citation>
    <scope>IDENTIFICATION</scope>
    <source>
        <strain evidence="1">cv. B73</strain>
    </source>
</reference>
<sequence length="127" mass="14491">MTTQVKSSTLFDNIIATDDPALDKTFVEETWGKHKEAVWNAITNNQVVQGFRRSLHDDLPTETRLSHMLSRGSLEWLLNMRNMKLWMKKGNCWRGRETGQTTYRVQAAVSSGGVLFAKPWSCLSCKV</sequence>
<evidence type="ECO:0000313" key="1">
    <source>
        <dbReference type="EnsemblPlants" id="Zm00001eb264280_P001"/>
    </source>
</evidence>
<dbReference type="Gene3D" id="2.60.120.200">
    <property type="match status" value="1"/>
</dbReference>
<reference evidence="2" key="1">
    <citation type="journal article" date="2009" name="Science">
        <title>The B73 maize genome: complexity, diversity, and dynamics.</title>
        <authorList>
            <person name="Schnable P.S."/>
            <person name="Ware D."/>
            <person name="Fulton R.S."/>
            <person name="Stein J.C."/>
            <person name="Wei F."/>
            <person name="Pasternak S."/>
            <person name="Liang C."/>
            <person name="Zhang J."/>
            <person name="Fulton L."/>
            <person name="Graves T.A."/>
            <person name="Minx P."/>
            <person name="Reily A.D."/>
            <person name="Courtney L."/>
            <person name="Kruchowski S.S."/>
            <person name="Tomlinson C."/>
            <person name="Strong C."/>
            <person name="Delehaunty K."/>
            <person name="Fronick C."/>
            <person name="Courtney B."/>
            <person name="Rock S.M."/>
            <person name="Belter E."/>
            <person name="Du F."/>
            <person name="Kim K."/>
            <person name="Abbott R.M."/>
            <person name="Cotton M."/>
            <person name="Levy A."/>
            <person name="Marchetto P."/>
            <person name="Ochoa K."/>
            <person name="Jackson S.M."/>
            <person name="Gillam B."/>
            <person name="Chen W."/>
            <person name="Yan L."/>
            <person name="Higginbotham J."/>
            <person name="Cardenas M."/>
            <person name="Waligorski J."/>
            <person name="Applebaum E."/>
            <person name="Phelps L."/>
            <person name="Falcone J."/>
            <person name="Kanchi K."/>
            <person name="Thane T."/>
            <person name="Scimone A."/>
            <person name="Thane N."/>
            <person name="Henke J."/>
            <person name="Wang T."/>
            <person name="Ruppert J."/>
            <person name="Shah N."/>
            <person name="Rotter K."/>
            <person name="Hodges J."/>
            <person name="Ingenthron E."/>
            <person name="Cordes M."/>
            <person name="Kohlberg S."/>
            <person name="Sgro J."/>
            <person name="Delgado B."/>
            <person name="Mead K."/>
            <person name="Chinwalla A."/>
            <person name="Leonard S."/>
            <person name="Crouse K."/>
            <person name="Collura K."/>
            <person name="Kudrna D."/>
            <person name="Currie J."/>
            <person name="He R."/>
            <person name="Angelova A."/>
            <person name="Rajasekar S."/>
            <person name="Mueller T."/>
            <person name="Lomeli R."/>
            <person name="Scara G."/>
            <person name="Ko A."/>
            <person name="Delaney K."/>
            <person name="Wissotski M."/>
            <person name="Lopez G."/>
            <person name="Campos D."/>
            <person name="Braidotti M."/>
            <person name="Ashley E."/>
            <person name="Golser W."/>
            <person name="Kim H."/>
            <person name="Lee S."/>
            <person name="Lin J."/>
            <person name="Dujmic Z."/>
            <person name="Kim W."/>
            <person name="Talag J."/>
            <person name="Zuccolo A."/>
            <person name="Fan C."/>
            <person name="Sebastian A."/>
            <person name="Kramer M."/>
            <person name="Spiegel L."/>
            <person name="Nascimento L."/>
            <person name="Zutavern T."/>
            <person name="Miller B."/>
            <person name="Ambroise C."/>
            <person name="Muller S."/>
            <person name="Spooner W."/>
            <person name="Narechania A."/>
            <person name="Ren L."/>
            <person name="Wei S."/>
            <person name="Kumari S."/>
            <person name="Faga B."/>
            <person name="Levy M.J."/>
            <person name="McMahan L."/>
            <person name="Van Buren P."/>
            <person name="Vaughn M.W."/>
            <person name="Ying K."/>
            <person name="Yeh C.-T."/>
            <person name="Emrich S.J."/>
            <person name="Jia Y."/>
            <person name="Kalyanaraman A."/>
            <person name="Hsia A.-P."/>
            <person name="Barbazuk W.B."/>
            <person name="Baucom R.S."/>
            <person name="Brutnell T.P."/>
            <person name="Carpita N.C."/>
            <person name="Chaparro C."/>
            <person name="Chia J.-M."/>
            <person name="Deragon J.-M."/>
            <person name="Estill J.C."/>
            <person name="Fu Y."/>
            <person name="Jeddeloh J.A."/>
            <person name="Han Y."/>
            <person name="Lee H."/>
            <person name="Li P."/>
            <person name="Lisch D.R."/>
            <person name="Liu S."/>
            <person name="Liu Z."/>
            <person name="Nagel D.H."/>
            <person name="McCann M.C."/>
            <person name="SanMiguel P."/>
            <person name="Myers A.M."/>
            <person name="Nettleton D."/>
            <person name="Nguyen J."/>
            <person name="Penning B.W."/>
            <person name="Ponnala L."/>
            <person name="Schneider K.L."/>
            <person name="Schwartz D.C."/>
            <person name="Sharma A."/>
            <person name="Soderlund C."/>
            <person name="Springer N.M."/>
            <person name="Sun Q."/>
            <person name="Wang H."/>
            <person name="Waterman M."/>
            <person name="Westerman R."/>
            <person name="Wolfgruber T.K."/>
            <person name="Yang L."/>
            <person name="Yu Y."/>
            <person name="Zhang L."/>
            <person name="Zhou S."/>
            <person name="Zhu Q."/>
            <person name="Bennetzen J.L."/>
            <person name="Dawe R.K."/>
            <person name="Jiang J."/>
            <person name="Jiang N."/>
            <person name="Presting G.G."/>
            <person name="Wessler S.R."/>
            <person name="Aluru S."/>
            <person name="Martienssen R.A."/>
            <person name="Clifton S.W."/>
            <person name="McCombie W.R."/>
            <person name="Wing R.A."/>
            <person name="Wilson R.K."/>
        </authorList>
    </citation>
    <scope>NUCLEOTIDE SEQUENCE [LARGE SCALE GENOMIC DNA]</scope>
    <source>
        <strain evidence="2">cv. B73</strain>
    </source>
</reference>
<keyword evidence="2" id="KW-1185">Reference proteome</keyword>
<dbReference type="AlphaFoldDB" id="A0A804PR95"/>
<proteinExistence type="predicted"/>
<protein>
    <recommendedName>
        <fullName evidence="3">Retrovirus-related Pol polyprotein LINE-1</fullName>
    </recommendedName>
</protein>